<evidence type="ECO:0000256" key="7">
    <source>
        <dbReference type="ARBA" id="ARBA00023132"/>
    </source>
</evidence>
<dbReference type="GO" id="GO:0003723">
    <property type="term" value="F:RNA binding"/>
    <property type="evidence" value="ECO:0007669"/>
    <property type="project" value="TreeGrafter"/>
</dbReference>
<evidence type="ECO:0000313" key="10">
    <source>
        <dbReference type="EMBL" id="KAK0588915.1"/>
    </source>
</evidence>
<protein>
    <submittedName>
        <fullName evidence="10">Uncharacterized protein</fullName>
    </submittedName>
</protein>
<feature type="region of interest" description="Disordered" evidence="9">
    <location>
        <begin position="117"/>
        <end position="141"/>
    </location>
</feature>
<evidence type="ECO:0000256" key="1">
    <source>
        <dbReference type="ARBA" id="ARBA00004567"/>
    </source>
</evidence>
<keyword evidence="11" id="KW-1185">Reference proteome</keyword>
<comment type="subcellular location">
    <subcellularLocation>
        <location evidence="1">Nucleus</location>
        <location evidence="1">Nuclear pore complex</location>
    </subcellularLocation>
</comment>
<reference evidence="10" key="1">
    <citation type="journal article" date="2022" name="Plant J.">
        <title>Strategies of tolerance reflected in two North American maple genomes.</title>
        <authorList>
            <person name="McEvoy S.L."/>
            <person name="Sezen U.U."/>
            <person name="Trouern-Trend A."/>
            <person name="McMahon S.M."/>
            <person name="Schaberg P.G."/>
            <person name="Yang J."/>
            <person name="Wegrzyn J.L."/>
            <person name="Swenson N.G."/>
        </authorList>
    </citation>
    <scope>NUCLEOTIDE SEQUENCE</scope>
    <source>
        <strain evidence="10">NS2018</strain>
    </source>
</reference>
<dbReference type="GO" id="GO:0034398">
    <property type="term" value="P:telomere tethering at nuclear periphery"/>
    <property type="evidence" value="ECO:0007669"/>
    <property type="project" value="TreeGrafter"/>
</dbReference>
<evidence type="ECO:0000256" key="9">
    <source>
        <dbReference type="SAM" id="MobiDB-lite"/>
    </source>
</evidence>
<feature type="compositionally biased region" description="Polar residues" evidence="9">
    <location>
        <begin position="124"/>
        <end position="141"/>
    </location>
</feature>
<dbReference type="Gene3D" id="1.10.10.2360">
    <property type="match status" value="2"/>
</dbReference>
<accession>A0AA39SG22</accession>
<comment type="similarity">
    <text evidence="2">Belongs to the nucleoporin GLFG family.</text>
</comment>
<evidence type="ECO:0000256" key="3">
    <source>
        <dbReference type="ARBA" id="ARBA00022448"/>
    </source>
</evidence>
<evidence type="ECO:0000256" key="8">
    <source>
        <dbReference type="ARBA" id="ARBA00023242"/>
    </source>
</evidence>
<dbReference type="AlphaFoldDB" id="A0AA39SG22"/>
<dbReference type="FunFam" id="1.10.10.2360:FF:000001">
    <property type="entry name" value="Nuclear pore complex protein Nup98-Nup96"/>
    <property type="match status" value="2"/>
</dbReference>
<evidence type="ECO:0000256" key="2">
    <source>
        <dbReference type="ARBA" id="ARBA00008926"/>
    </source>
</evidence>
<dbReference type="GO" id="GO:0051028">
    <property type="term" value="P:mRNA transport"/>
    <property type="evidence" value="ECO:0007669"/>
    <property type="project" value="UniProtKB-KW"/>
</dbReference>
<dbReference type="GO" id="GO:0006606">
    <property type="term" value="P:protein import into nucleus"/>
    <property type="evidence" value="ECO:0007669"/>
    <property type="project" value="TreeGrafter"/>
</dbReference>
<proteinExistence type="inferred from homology"/>
<reference evidence="10" key="2">
    <citation type="submission" date="2023-06" db="EMBL/GenBank/DDBJ databases">
        <authorList>
            <person name="Swenson N.G."/>
            <person name="Wegrzyn J.L."/>
            <person name="Mcevoy S.L."/>
        </authorList>
    </citation>
    <scope>NUCLEOTIDE SEQUENCE</scope>
    <source>
        <strain evidence="10">NS2018</strain>
        <tissue evidence="10">Leaf</tissue>
    </source>
</reference>
<dbReference type="GO" id="GO:0017056">
    <property type="term" value="F:structural constituent of nuclear pore"/>
    <property type="evidence" value="ECO:0007669"/>
    <property type="project" value="TreeGrafter"/>
</dbReference>
<keyword evidence="6" id="KW-0811">Translocation</keyword>
<dbReference type="PANTHER" id="PTHR23198">
    <property type="entry name" value="NUCLEOPORIN"/>
    <property type="match status" value="1"/>
</dbReference>
<dbReference type="GO" id="GO:0008139">
    <property type="term" value="F:nuclear localization sequence binding"/>
    <property type="evidence" value="ECO:0007669"/>
    <property type="project" value="TreeGrafter"/>
</dbReference>
<keyword evidence="7" id="KW-0906">Nuclear pore complex</keyword>
<dbReference type="GO" id="GO:0044614">
    <property type="term" value="C:nuclear pore cytoplasmic filaments"/>
    <property type="evidence" value="ECO:0007669"/>
    <property type="project" value="TreeGrafter"/>
</dbReference>
<keyword evidence="5" id="KW-0653">Protein transport</keyword>
<sequence length="861" mass="84619">MFEEMFGSTNSFGQSSSSPFGSSSVFGQTNNASNNLFAPKPFGTTSLGTTTPFGSTGNSIFGGTSTGLFGAAQSSSPFSSATTFGASSSQPAFGSSNVPAFGSSSSSFGGSSIFGGQKPLGFGSTPTQTTPFGSSAQQSQPAFGNSLFGSSTLFGASSQPAFGASSTPASFGGSSTPAFGATSTPAFGSTGTACGATSTPAFGGSSTPAFGATSTPAFGSTGTACGATSAPAFGGSSTPAFGTTSTPAFGATSTPAFGSTGTAFGASSTPAFGGSSTPAFGATSTSAFGTTSTTAFGATSTPAFGSTGTAFGASSAPAFGSGGAFGASSAQLFGSSGTPAFGASNTSSFSFQSNSTFGSSSPFGTATSPYGAPQATTTFGSTMGFEPSNFGGQCVGSRVAAYTPTTEADSASGMQPAGKLESISAMPVYKDKSHEELRWEDYQSGDKGGPLPTGQSIGAIGFGAFGSSSPFGTATSPFGAPQATTTFGSTTGFGPSNFGGQCVGSRVVAYTPTTEADSASGMQPTEKLESISAMPVYKDKSHEELRWEDYQSGDKGGPLPAGQSTGAIGFGVLAAPSSPFVPSPPLGQSSASPFTSSTSTNLFGPKTSTFNSSGFGTPTTTTPYGSSNFWGTSSANPFGPASSAAPSIFGPVSTSTFVPNSSPSTFGLTPSLFNSSAAQGTISSFGSGMNFGRQSSPLFSSAPGQTGSAFGPSTFGQSNLFSTPLSGFSSGIFLGAPSLAPSSTPLGFVPTPSVSMPFQLPQPAQTSGAFGFSNFGPTQTVNMSNFGGTLGTVGQSNLGQLSATQSSLAVQPIAVTNPFGTLPAIQMSIGRAGTAPSIQYRISSMPVNMTSLELLFLFFHI</sequence>
<dbReference type="InterPro" id="IPR037665">
    <property type="entry name" value="Nucleoporin_S59-like"/>
</dbReference>
<keyword evidence="4" id="KW-0509">mRNA transport</keyword>
<comment type="caution">
    <text evidence="10">The sequence shown here is derived from an EMBL/GenBank/DDBJ whole genome shotgun (WGS) entry which is preliminary data.</text>
</comment>
<dbReference type="GO" id="GO:0000973">
    <property type="term" value="P:post-transcriptional tethering of RNA polymerase II gene DNA at nuclear periphery"/>
    <property type="evidence" value="ECO:0007669"/>
    <property type="project" value="TreeGrafter"/>
</dbReference>
<evidence type="ECO:0000313" key="11">
    <source>
        <dbReference type="Proteomes" id="UP001168877"/>
    </source>
</evidence>
<dbReference type="PANTHER" id="PTHR23198:SF6">
    <property type="entry name" value="NUCLEAR PORE COMPLEX PROTEIN NUP98-NUP96"/>
    <property type="match status" value="1"/>
</dbReference>
<dbReference type="Proteomes" id="UP001168877">
    <property type="component" value="Unassembled WGS sequence"/>
</dbReference>
<keyword evidence="8" id="KW-0539">Nucleus</keyword>
<dbReference type="GO" id="GO:0006405">
    <property type="term" value="P:RNA export from nucleus"/>
    <property type="evidence" value="ECO:0007669"/>
    <property type="project" value="TreeGrafter"/>
</dbReference>
<keyword evidence="3" id="KW-0813">Transport</keyword>
<name>A0AA39SG22_ACESA</name>
<dbReference type="EMBL" id="JAUESC010000381">
    <property type="protein sequence ID" value="KAK0588915.1"/>
    <property type="molecule type" value="Genomic_DNA"/>
</dbReference>
<organism evidence="10 11">
    <name type="scientific">Acer saccharum</name>
    <name type="common">Sugar maple</name>
    <dbReference type="NCBI Taxonomy" id="4024"/>
    <lineage>
        <taxon>Eukaryota</taxon>
        <taxon>Viridiplantae</taxon>
        <taxon>Streptophyta</taxon>
        <taxon>Embryophyta</taxon>
        <taxon>Tracheophyta</taxon>
        <taxon>Spermatophyta</taxon>
        <taxon>Magnoliopsida</taxon>
        <taxon>eudicotyledons</taxon>
        <taxon>Gunneridae</taxon>
        <taxon>Pentapetalae</taxon>
        <taxon>rosids</taxon>
        <taxon>malvids</taxon>
        <taxon>Sapindales</taxon>
        <taxon>Sapindaceae</taxon>
        <taxon>Hippocastanoideae</taxon>
        <taxon>Acereae</taxon>
        <taxon>Acer</taxon>
    </lineage>
</organism>
<evidence type="ECO:0000256" key="6">
    <source>
        <dbReference type="ARBA" id="ARBA00023010"/>
    </source>
</evidence>
<evidence type="ECO:0000256" key="4">
    <source>
        <dbReference type="ARBA" id="ARBA00022816"/>
    </source>
</evidence>
<gene>
    <name evidence="10" type="ORF">LWI29_007036</name>
</gene>
<evidence type="ECO:0000256" key="5">
    <source>
        <dbReference type="ARBA" id="ARBA00022927"/>
    </source>
</evidence>